<accession>A0A0D9VB60</accession>
<organism evidence="1 2">
    <name type="scientific">Leersia perrieri</name>
    <dbReference type="NCBI Taxonomy" id="77586"/>
    <lineage>
        <taxon>Eukaryota</taxon>
        <taxon>Viridiplantae</taxon>
        <taxon>Streptophyta</taxon>
        <taxon>Embryophyta</taxon>
        <taxon>Tracheophyta</taxon>
        <taxon>Spermatophyta</taxon>
        <taxon>Magnoliopsida</taxon>
        <taxon>Liliopsida</taxon>
        <taxon>Poales</taxon>
        <taxon>Poaceae</taxon>
        <taxon>BOP clade</taxon>
        <taxon>Oryzoideae</taxon>
        <taxon>Oryzeae</taxon>
        <taxon>Oryzinae</taxon>
        <taxon>Leersia</taxon>
    </lineage>
</organism>
<keyword evidence="2" id="KW-1185">Reference proteome</keyword>
<dbReference type="Proteomes" id="UP000032180">
    <property type="component" value="Chromosome 2"/>
</dbReference>
<evidence type="ECO:0000313" key="1">
    <source>
        <dbReference type="EnsemblPlants" id="LPERR02G00500.1"/>
    </source>
</evidence>
<name>A0A0D9VB60_9ORYZ</name>
<proteinExistence type="predicted"/>
<reference evidence="1" key="3">
    <citation type="submission" date="2015-04" db="UniProtKB">
        <authorList>
            <consortium name="EnsemblPlants"/>
        </authorList>
    </citation>
    <scope>IDENTIFICATION</scope>
</reference>
<protein>
    <submittedName>
        <fullName evidence="1">Uncharacterized protein</fullName>
    </submittedName>
</protein>
<dbReference type="EnsemblPlants" id="LPERR02G00500.1">
    <property type="protein sequence ID" value="LPERR02G00500.1"/>
    <property type="gene ID" value="LPERR02G00500"/>
</dbReference>
<dbReference type="Gramene" id="LPERR02G00500.1">
    <property type="protein sequence ID" value="LPERR02G00500.1"/>
    <property type="gene ID" value="LPERR02G00500"/>
</dbReference>
<reference evidence="2" key="2">
    <citation type="submission" date="2013-12" db="EMBL/GenBank/DDBJ databases">
        <authorList>
            <person name="Yu Y."/>
            <person name="Lee S."/>
            <person name="de Baynast K."/>
            <person name="Wissotski M."/>
            <person name="Liu L."/>
            <person name="Talag J."/>
            <person name="Goicoechea J."/>
            <person name="Angelova A."/>
            <person name="Jetty R."/>
            <person name="Kudrna D."/>
            <person name="Golser W."/>
            <person name="Rivera L."/>
            <person name="Zhang J."/>
            <person name="Wing R."/>
        </authorList>
    </citation>
    <scope>NUCLEOTIDE SEQUENCE</scope>
</reference>
<reference evidence="1 2" key="1">
    <citation type="submission" date="2012-08" db="EMBL/GenBank/DDBJ databases">
        <title>Oryza genome evolution.</title>
        <authorList>
            <person name="Wing R.A."/>
        </authorList>
    </citation>
    <scope>NUCLEOTIDE SEQUENCE</scope>
</reference>
<sequence length="208" mass="22673">MAAAGEVVLRSGVSVCSLTEALSKLFVAVSDDFVAIERIDDDGEEVVLLVPKPGAAATAGHGILVEKVRVDEAAALTEVFKQEKRLIKRNEVDNADMVKAVAAASKYYIVLAALLPAMSDSPTASAAIVLLFKLQKKIMDKSKIAGGSFHKESRALCVRIRAYVNEAVKVPQTMRRAHFWGLLNDIKADADSFLQRRCTLRHHPMDDK</sequence>
<dbReference type="HOGENOM" id="CLU_1322612_0_0_1"/>
<evidence type="ECO:0000313" key="2">
    <source>
        <dbReference type="Proteomes" id="UP000032180"/>
    </source>
</evidence>
<dbReference type="AlphaFoldDB" id="A0A0D9VB60"/>